<reference evidence="1 2" key="1">
    <citation type="submission" date="2022-01" db="EMBL/GenBank/DDBJ databases">
        <authorList>
            <person name="Xiong W."/>
            <person name="Schranz E."/>
        </authorList>
    </citation>
    <scope>NUCLEOTIDE SEQUENCE [LARGE SCALE GENOMIC DNA]</scope>
</reference>
<accession>A0AAU9PPW9</accession>
<proteinExistence type="predicted"/>
<sequence length="73" mass="8527">MDVSVRIQSSISIKLIIFHLILDYWSFLPSFSSFLQERFYFDDNVLPSFQSGIPLLKSRLQQLPNSENISIVF</sequence>
<evidence type="ECO:0000313" key="1">
    <source>
        <dbReference type="EMBL" id="CAH1452441.1"/>
    </source>
</evidence>
<dbReference type="Proteomes" id="UP001157418">
    <property type="component" value="Unassembled WGS sequence"/>
</dbReference>
<gene>
    <name evidence="1" type="ORF">LVIROSA_LOCUS37737</name>
</gene>
<comment type="caution">
    <text evidence="1">The sequence shown here is derived from an EMBL/GenBank/DDBJ whole genome shotgun (WGS) entry which is preliminary data.</text>
</comment>
<evidence type="ECO:0000313" key="2">
    <source>
        <dbReference type="Proteomes" id="UP001157418"/>
    </source>
</evidence>
<dbReference type="EMBL" id="CAKMRJ010005745">
    <property type="protein sequence ID" value="CAH1452441.1"/>
    <property type="molecule type" value="Genomic_DNA"/>
</dbReference>
<protein>
    <submittedName>
        <fullName evidence="1">Uncharacterized protein</fullName>
    </submittedName>
</protein>
<dbReference type="AlphaFoldDB" id="A0AAU9PPW9"/>
<name>A0AAU9PPW9_9ASTR</name>
<organism evidence="1 2">
    <name type="scientific">Lactuca virosa</name>
    <dbReference type="NCBI Taxonomy" id="75947"/>
    <lineage>
        <taxon>Eukaryota</taxon>
        <taxon>Viridiplantae</taxon>
        <taxon>Streptophyta</taxon>
        <taxon>Embryophyta</taxon>
        <taxon>Tracheophyta</taxon>
        <taxon>Spermatophyta</taxon>
        <taxon>Magnoliopsida</taxon>
        <taxon>eudicotyledons</taxon>
        <taxon>Gunneridae</taxon>
        <taxon>Pentapetalae</taxon>
        <taxon>asterids</taxon>
        <taxon>campanulids</taxon>
        <taxon>Asterales</taxon>
        <taxon>Asteraceae</taxon>
        <taxon>Cichorioideae</taxon>
        <taxon>Cichorieae</taxon>
        <taxon>Lactucinae</taxon>
        <taxon>Lactuca</taxon>
    </lineage>
</organism>
<keyword evidence="2" id="KW-1185">Reference proteome</keyword>